<sequence length="136" mass="15611">MYICCSVQSFVLSTCLFPNPAQIPSFRVSRFPSLSPIQNMMYNYTPCSLSLAFFTSYPVFFVHNGLSIATRSRFDWRTISDSCYLYFSRVKLTRDQTHIRLSFAPKHTSTNTVVQSETVMVTLLFTSCLLLILLSF</sequence>
<feature type="transmembrane region" description="Helical" evidence="1">
    <location>
        <begin position="118"/>
        <end position="135"/>
    </location>
</feature>
<keyword evidence="1" id="KW-0472">Membrane</keyword>
<evidence type="ECO:0000313" key="2">
    <source>
        <dbReference type="EMBL" id="KAF9532523.1"/>
    </source>
</evidence>
<accession>A0A9P6EMN1</accession>
<protein>
    <submittedName>
        <fullName evidence="2">Uncharacterized protein</fullName>
    </submittedName>
</protein>
<dbReference type="AlphaFoldDB" id="A0A9P6EMN1"/>
<dbReference type="Proteomes" id="UP000807306">
    <property type="component" value="Unassembled WGS sequence"/>
</dbReference>
<comment type="caution">
    <text evidence="2">The sequence shown here is derived from an EMBL/GenBank/DDBJ whole genome shotgun (WGS) entry which is preliminary data.</text>
</comment>
<keyword evidence="1" id="KW-0812">Transmembrane</keyword>
<gene>
    <name evidence="2" type="ORF">CPB83DRAFT_625793</name>
</gene>
<keyword evidence="1" id="KW-1133">Transmembrane helix</keyword>
<keyword evidence="3" id="KW-1185">Reference proteome</keyword>
<proteinExistence type="predicted"/>
<feature type="transmembrane region" description="Helical" evidence="1">
    <location>
        <begin position="49"/>
        <end position="69"/>
    </location>
</feature>
<name>A0A9P6EMN1_9AGAR</name>
<organism evidence="2 3">
    <name type="scientific">Crepidotus variabilis</name>
    <dbReference type="NCBI Taxonomy" id="179855"/>
    <lineage>
        <taxon>Eukaryota</taxon>
        <taxon>Fungi</taxon>
        <taxon>Dikarya</taxon>
        <taxon>Basidiomycota</taxon>
        <taxon>Agaricomycotina</taxon>
        <taxon>Agaricomycetes</taxon>
        <taxon>Agaricomycetidae</taxon>
        <taxon>Agaricales</taxon>
        <taxon>Agaricineae</taxon>
        <taxon>Crepidotaceae</taxon>
        <taxon>Crepidotus</taxon>
    </lineage>
</organism>
<evidence type="ECO:0000256" key="1">
    <source>
        <dbReference type="SAM" id="Phobius"/>
    </source>
</evidence>
<reference evidence="2" key="1">
    <citation type="submission" date="2020-11" db="EMBL/GenBank/DDBJ databases">
        <authorList>
            <consortium name="DOE Joint Genome Institute"/>
            <person name="Ahrendt S."/>
            <person name="Riley R."/>
            <person name="Andreopoulos W."/>
            <person name="Labutti K."/>
            <person name="Pangilinan J."/>
            <person name="Ruiz-Duenas F.J."/>
            <person name="Barrasa J.M."/>
            <person name="Sanchez-Garcia M."/>
            <person name="Camarero S."/>
            <person name="Miyauchi S."/>
            <person name="Serrano A."/>
            <person name="Linde D."/>
            <person name="Babiker R."/>
            <person name="Drula E."/>
            <person name="Ayuso-Fernandez I."/>
            <person name="Pacheco R."/>
            <person name="Padilla G."/>
            <person name="Ferreira P."/>
            <person name="Barriuso J."/>
            <person name="Kellner H."/>
            <person name="Castanera R."/>
            <person name="Alfaro M."/>
            <person name="Ramirez L."/>
            <person name="Pisabarro A.G."/>
            <person name="Kuo A."/>
            <person name="Tritt A."/>
            <person name="Lipzen A."/>
            <person name="He G."/>
            <person name="Yan M."/>
            <person name="Ng V."/>
            <person name="Cullen D."/>
            <person name="Martin F."/>
            <person name="Rosso M.-N."/>
            <person name="Henrissat B."/>
            <person name="Hibbett D."/>
            <person name="Martinez A.T."/>
            <person name="Grigoriev I.V."/>
        </authorList>
    </citation>
    <scope>NUCLEOTIDE SEQUENCE</scope>
    <source>
        <strain evidence="2">CBS 506.95</strain>
    </source>
</reference>
<evidence type="ECO:0000313" key="3">
    <source>
        <dbReference type="Proteomes" id="UP000807306"/>
    </source>
</evidence>
<dbReference type="EMBL" id="MU157831">
    <property type="protein sequence ID" value="KAF9532523.1"/>
    <property type="molecule type" value="Genomic_DNA"/>
</dbReference>